<evidence type="ECO:0000313" key="2">
    <source>
        <dbReference type="Proteomes" id="UP001446871"/>
    </source>
</evidence>
<proteinExistence type="predicted"/>
<dbReference type="Proteomes" id="UP001446871">
    <property type="component" value="Unassembled WGS sequence"/>
</dbReference>
<dbReference type="EMBL" id="JAQQWM010000003">
    <property type="protein sequence ID" value="KAK8072273.1"/>
    <property type="molecule type" value="Genomic_DNA"/>
</dbReference>
<accession>A0ABR1VR11</accession>
<comment type="caution">
    <text evidence="1">The sequence shown here is derived from an EMBL/GenBank/DDBJ whole genome shotgun (WGS) entry which is preliminary data.</text>
</comment>
<protein>
    <submittedName>
        <fullName evidence="1">Uncharacterized protein</fullName>
    </submittedName>
</protein>
<reference evidence="1 2" key="1">
    <citation type="submission" date="2023-01" db="EMBL/GenBank/DDBJ databases">
        <title>Analysis of 21 Apiospora genomes using comparative genomics revels a genus with tremendous synthesis potential of carbohydrate active enzymes and secondary metabolites.</title>
        <authorList>
            <person name="Sorensen T."/>
        </authorList>
    </citation>
    <scope>NUCLEOTIDE SEQUENCE [LARGE SCALE GENOMIC DNA]</scope>
    <source>
        <strain evidence="1 2">CBS 83171</strain>
    </source>
</reference>
<organism evidence="1 2">
    <name type="scientific">Apiospora saccharicola</name>
    <dbReference type="NCBI Taxonomy" id="335842"/>
    <lineage>
        <taxon>Eukaryota</taxon>
        <taxon>Fungi</taxon>
        <taxon>Dikarya</taxon>
        <taxon>Ascomycota</taxon>
        <taxon>Pezizomycotina</taxon>
        <taxon>Sordariomycetes</taxon>
        <taxon>Xylariomycetidae</taxon>
        <taxon>Amphisphaeriales</taxon>
        <taxon>Apiosporaceae</taxon>
        <taxon>Apiospora</taxon>
    </lineage>
</organism>
<sequence length="89" mass="10098">MSTIRQPECQGGMLHEFMVESGPGHLTVPEGEKEPPFLDLKRWEQYSLSCWVPSIPRTNGQRTRRPELELELADLTSGRSRHRSGIAVP</sequence>
<name>A0ABR1VR11_9PEZI</name>
<evidence type="ECO:0000313" key="1">
    <source>
        <dbReference type="EMBL" id="KAK8072273.1"/>
    </source>
</evidence>
<gene>
    <name evidence="1" type="ORF">PG996_005621</name>
</gene>
<keyword evidence="2" id="KW-1185">Reference proteome</keyword>